<dbReference type="SUPFAM" id="SSF46689">
    <property type="entry name" value="Homeodomain-like"/>
    <property type="match status" value="1"/>
</dbReference>
<dbReference type="InterPro" id="IPR009057">
    <property type="entry name" value="Homeodomain-like_sf"/>
</dbReference>
<keyword evidence="3" id="KW-0804">Transcription</keyword>
<dbReference type="RefSeq" id="WP_378301834.1">
    <property type="nucleotide sequence ID" value="NZ_JBHTJA010000050.1"/>
</dbReference>
<evidence type="ECO:0000256" key="4">
    <source>
        <dbReference type="PROSITE-ProRule" id="PRU00335"/>
    </source>
</evidence>
<gene>
    <name evidence="6" type="ORF">ACFQ11_22760</name>
</gene>
<proteinExistence type="predicted"/>
<evidence type="ECO:0000256" key="1">
    <source>
        <dbReference type="ARBA" id="ARBA00023015"/>
    </source>
</evidence>
<dbReference type="Pfam" id="PF21597">
    <property type="entry name" value="TetR_C_43"/>
    <property type="match status" value="1"/>
</dbReference>
<organism evidence="6 7">
    <name type="scientific">Actinomadura sediminis</name>
    <dbReference type="NCBI Taxonomy" id="1038904"/>
    <lineage>
        <taxon>Bacteria</taxon>
        <taxon>Bacillati</taxon>
        <taxon>Actinomycetota</taxon>
        <taxon>Actinomycetes</taxon>
        <taxon>Streptosporangiales</taxon>
        <taxon>Thermomonosporaceae</taxon>
        <taxon>Actinomadura</taxon>
    </lineage>
</organism>
<protein>
    <submittedName>
        <fullName evidence="6">TetR/AcrR family transcriptional regulator</fullName>
    </submittedName>
</protein>
<dbReference type="InterPro" id="IPR049445">
    <property type="entry name" value="TetR_SbtR-like_C"/>
</dbReference>
<sequence length="240" mass="26368">MPTDRPPMRADARRNRERVMRAALEAFAADGRLVPLDEIARRAGVGAGTVYRNFATKEALFEAVVSDRVRAMVDEARALGAADDPGAAFYDFLARVVEAAMVNHALCEALMEQGAGALEGECMDAAFTDALDVLLRRAIEAGDVRGDVDVHEVRTLMNGCMAMERFRRAAVPPRRITALALDALRPRQDVTKQGNETEVSRKDGACEICDRPLNTSRTGRPARYCGPACRQKAHRRRTRA</sequence>
<dbReference type="Pfam" id="PF00440">
    <property type="entry name" value="TetR_N"/>
    <property type="match status" value="1"/>
</dbReference>
<reference evidence="7" key="1">
    <citation type="journal article" date="2019" name="Int. J. Syst. Evol. Microbiol.">
        <title>The Global Catalogue of Microorganisms (GCM) 10K type strain sequencing project: providing services to taxonomists for standard genome sequencing and annotation.</title>
        <authorList>
            <consortium name="The Broad Institute Genomics Platform"/>
            <consortium name="The Broad Institute Genome Sequencing Center for Infectious Disease"/>
            <person name="Wu L."/>
            <person name="Ma J."/>
        </authorList>
    </citation>
    <scope>NUCLEOTIDE SEQUENCE [LARGE SCALE GENOMIC DNA]</scope>
    <source>
        <strain evidence="7">JCM 31202</strain>
    </source>
</reference>
<dbReference type="PANTHER" id="PTHR30055:SF234">
    <property type="entry name" value="HTH-TYPE TRANSCRIPTIONAL REGULATOR BETI"/>
    <property type="match status" value="1"/>
</dbReference>
<dbReference type="InterPro" id="IPR050109">
    <property type="entry name" value="HTH-type_TetR-like_transc_reg"/>
</dbReference>
<dbReference type="SUPFAM" id="SSF48498">
    <property type="entry name" value="Tetracyclin repressor-like, C-terminal domain"/>
    <property type="match status" value="1"/>
</dbReference>
<accession>A0ABW3EVE1</accession>
<evidence type="ECO:0000313" key="7">
    <source>
        <dbReference type="Proteomes" id="UP001596972"/>
    </source>
</evidence>
<dbReference type="PRINTS" id="PR00455">
    <property type="entry name" value="HTHTETR"/>
</dbReference>
<dbReference type="InterPro" id="IPR036271">
    <property type="entry name" value="Tet_transcr_reg_TetR-rel_C_sf"/>
</dbReference>
<dbReference type="PANTHER" id="PTHR30055">
    <property type="entry name" value="HTH-TYPE TRANSCRIPTIONAL REGULATOR RUTR"/>
    <property type="match status" value="1"/>
</dbReference>
<evidence type="ECO:0000256" key="2">
    <source>
        <dbReference type="ARBA" id="ARBA00023125"/>
    </source>
</evidence>
<keyword evidence="1" id="KW-0805">Transcription regulation</keyword>
<evidence type="ECO:0000313" key="6">
    <source>
        <dbReference type="EMBL" id="MFD0903232.1"/>
    </source>
</evidence>
<comment type="caution">
    <text evidence="6">The sequence shown here is derived from an EMBL/GenBank/DDBJ whole genome shotgun (WGS) entry which is preliminary data.</text>
</comment>
<dbReference type="Proteomes" id="UP001596972">
    <property type="component" value="Unassembled WGS sequence"/>
</dbReference>
<keyword evidence="7" id="KW-1185">Reference proteome</keyword>
<name>A0ABW3EVE1_9ACTN</name>
<evidence type="ECO:0000259" key="5">
    <source>
        <dbReference type="PROSITE" id="PS50977"/>
    </source>
</evidence>
<dbReference type="EMBL" id="JBHTJA010000050">
    <property type="protein sequence ID" value="MFD0903232.1"/>
    <property type="molecule type" value="Genomic_DNA"/>
</dbReference>
<keyword evidence="2 4" id="KW-0238">DNA-binding</keyword>
<dbReference type="InterPro" id="IPR001647">
    <property type="entry name" value="HTH_TetR"/>
</dbReference>
<dbReference type="PROSITE" id="PS50977">
    <property type="entry name" value="HTH_TETR_2"/>
    <property type="match status" value="1"/>
</dbReference>
<feature type="domain" description="HTH tetR-type" evidence="5">
    <location>
        <begin position="13"/>
        <end position="72"/>
    </location>
</feature>
<dbReference type="Gene3D" id="1.10.357.10">
    <property type="entry name" value="Tetracycline Repressor, domain 2"/>
    <property type="match status" value="1"/>
</dbReference>
<evidence type="ECO:0000256" key="3">
    <source>
        <dbReference type="ARBA" id="ARBA00023163"/>
    </source>
</evidence>
<feature type="DNA-binding region" description="H-T-H motif" evidence="4">
    <location>
        <begin position="35"/>
        <end position="54"/>
    </location>
</feature>